<accession>A0A516G9D0</accession>
<dbReference type="InterPro" id="IPR036388">
    <property type="entry name" value="WH-like_DNA-bd_sf"/>
</dbReference>
<dbReference type="SMART" id="SM00418">
    <property type="entry name" value="HTH_ARSR"/>
    <property type="match status" value="1"/>
</dbReference>
<dbReference type="PRINTS" id="PR00778">
    <property type="entry name" value="HTHARSR"/>
</dbReference>
<name>A0A516G9D0_9MICO</name>
<dbReference type="OrthoDB" id="3628603at2"/>
<keyword evidence="1" id="KW-0805">Transcription regulation</keyword>
<keyword evidence="6" id="KW-1185">Reference proteome</keyword>
<feature type="domain" description="HTH arsR-type" evidence="4">
    <location>
        <begin position="8"/>
        <end position="102"/>
    </location>
</feature>
<protein>
    <submittedName>
        <fullName evidence="5">Winged helix-turn-helix transcriptional regulator</fullName>
    </submittedName>
</protein>
<keyword evidence="3" id="KW-0804">Transcription</keyword>
<dbReference type="PANTHER" id="PTHR33154">
    <property type="entry name" value="TRANSCRIPTIONAL REGULATOR, ARSR FAMILY"/>
    <property type="match status" value="1"/>
</dbReference>
<dbReference type="PROSITE" id="PS50987">
    <property type="entry name" value="HTH_ARSR_2"/>
    <property type="match status" value="1"/>
</dbReference>
<reference evidence="5 6" key="1">
    <citation type="submission" date="2019-07" db="EMBL/GenBank/DDBJ databases">
        <title>complete genome sequencing of Ornithinimicrobium sp. H23M54.</title>
        <authorList>
            <person name="Bae J.-W."/>
            <person name="Lee S.-Y."/>
        </authorList>
    </citation>
    <scope>NUCLEOTIDE SEQUENCE [LARGE SCALE GENOMIC DNA]</scope>
    <source>
        <strain evidence="5 6">H23M54</strain>
    </source>
</reference>
<dbReference type="InterPro" id="IPR011991">
    <property type="entry name" value="ArsR-like_HTH"/>
</dbReference>
<dbReference type="GO" id="GO:0003677">
    <property type="term" value="F:DNA binding"/>
    <property type="evidence" value="ECO:0007669"/>
    <property type="project" value="UniProtKB-KW"/>
</dbReference>
<dbReference type="GO" id="GO:0003700">
    <property type="term" value="F:DNA-binding transcription factor activity"/>
    <property type="evidence" value="ECO:0007669"/>
    <property type="project" value="InterPro"/>
</dbReference>
<evidence type="ECO:0000256" key="1">
    <source>
        <dbReference type="ARBA" id="ARBA00023015"/>
    </source>
</evidence>
<evidence type="ECO:0000313" key="5">
    <source>
        <dbReference type="EMBL" id="QDO88136.1"/>
    </source>
</evidence>
<gene>
    <name evidence="5" type="ORF">FNH13_07060</name>
</gene>
<dbReference type="KEGG" id="orz:FNH13_07060"/>
<dbReference type="PANTHER" id="PTHR33154:SF18">
    <property type="entry name" value="ARSENICAL RESISTANCE OPERON REPRESSOR"/>
    <property type="match status" value="1"/>
</dbReference>
<dbReference type="NCBIfam" id="NF033788">
    <property type="entry name" value="HTH_metalloreg"/>
    <property type="match status" value="1"/>
</dbReference>
<evidence type="ECO:0000256" key="2">
    <source>
        <dbReference type="ARBA" id="ARBA00023125"/>
    </source>
</evidence>
<dbReference type="Gene3D" id="1.10.10.10">
    <property type="entry name" value="Winged helix-like DNA-binding domain superfamily/Winged helix DNA-binding domain"/>
    <property type="match status" value="1"/>
</dbReference>
<sequence length="106" mass="11185">MATRTRTTPADRARQIAPVLKALSDENRLMILLAVADQESTVTELVATTGLGQTLVSHHLKSLRENGLVIATPVGRSNVYALCCDAVAEPIALLSTLAGTTNCPTD</sequence>
<evidence type="ECO:0000313" key="6">
    <source>
        <dbReference type="Proteomes" id="UP000315395"/>
    </source>
</evidence>
<dbReference type="InterPro" id="IPR036390">
    <property type="entry name" value="WH_DNA-bd_sf"/>
</dbReference>
<dbReference type="InterPro" id="IPR001845">
    <property type="entry name" value="HTH_ArsR_DNA-bd_dom"/>
</dbReference>
<dbReference type="RefSeq" id="WP_143782811.1">
    <property type="nucleotide sequence ID" value="NZ_CP041616.1"/>
</dbReference>
<keyword evidence="2" id="KW-0238">DNA-binding</keyword>
<dbReference type="Proteomes" id="UP000315395">
    <property type="component" value="Chromosome"/>
</dbReference>
<dbReference type="CDD" id="cd00090">
    <property type="entry name" value="HTH_ARSR"/>
    <property type="match status" value="1"/>
</dbReference>
<evidence type="ECO:0000256" key="3">
    <source>
        <dbReference type="ARBA" id="ARBA00023163"/>
    </source>
</evidence>
<dbReference type="AlphaFoldDB" id="A0A516G9D0"/>
<proteinExistence type="predicted"/>
<dbReference type="EMBL" id="CP041616">
    <property type="protein sequence ID" value="QDO88136.1"/>
    <property type="molecule type" value="Genomic_DNA"/>
</dbReference>
<dbReference type="Pfam" id="PF01022">
    <property type="entry name" value="HTH_5"/>
    <property type="match status" value="1"/>
</dbReference>
<evidence type="ECO:0000259" key="4">
    <source>
        <dbReference type="PROSITE" id="PS50987"/>
    </source>
</evidence>
<dbReference type="SUPFAM" id="SSF46785">
    <property type="entry name" value="Winged helix' DNA-binding domain"/>
    <property type="match status" value="1"/>
</dbReference>
<organism evidence="5 6">
    <name type="scientific">Ornithinimicrobium ciconiae</name>
    <dbReference type="NCBI Taxonomy" id="2594265"/>
    <lineage>
        <taxon>Bacteria</taxon>
        <taxon>Bacillati</taxon>
        <taxon>Actinomycetota</taxon>
        <taxon>Actinomycetes</taxon>
        <taxon>Micrococcales</taxon>
        <taxon>Ornithinimicrobiaceae</taxon>
        <taxon>Ornithinimicrobium</taxon>
    </lineage>
</organism>
<dbReference type="InterPro" id="IPR051081">
    <property type="entry name" value="HTH_MetalResp_TranReg"/>
</dbReference>